<name>A0A645JMA1_9ZZZZ</name>
<organism evidence="1">
    <name type="scientific">bioreactor metagenome</name>
    <dbReference type="NCBI Taxonomy" id="1076179"/>
    <lineage>
        <taxon>unclassified sequences</taxon>
        <taxon>metagenomes</taxon>
        <taxon>ecological metagenomes</taxon>
    </lineage>
</organism>
<comment type="caution">
    <text evidence="1">The sequence shown here is derived from an EMBL/GenBank/DDBJ whole genome shotgun (WGS) entry which is preliminary data.</text>
</comment>
<dbReference type="EMBL" id="VSSQ01146141">
    <property type="protein sequence ID" value="MPN64778.1"/>
    <property type="molecule type" value="Genomic_DNA"/>
</dbReference>
<evidence type="ECO:0000313" key="1">
    <source>
        <dbReference type="EMBL" id="MPN64778.1"/>
    </source>
</evidence>
<sequence length="77" mass="7883">MGAFITAGKNITDNTGIGIGGTGGNVFNPAAGQAKVLRSNFIAGNCTVLYLVDPGFTQQGNLIQAVHSMYEQPPGIS</sequence>
<protein>
    <submittedName>
        <fullName evidence="1">Uncharacterized protein</fullName>
    </submittedName>
</protein>
<proteinExistence type="predicted"/>
<dbReference type="AlphaFoldDB" id="A0A645JMA1"/>
<gene>
    <name evidence="1" type="ORF">SDC9_212555</name>
</gene>
<accession>A0A645JMA1</accession>
<reference evidence="1" key="1">
    <citation type="submission" date="2019-08" db="EMBL/GenBank/DDBJ databases">
        <authorList>
            <person name="Kucharzyk K."/>
            <person name="Murdoch R.W."/>
            <person name="Higgins S."/>
            <person name="Loffler F."/>
        </authorList>
    </citation>
    <scope>NUCLEOTIDE SEQUENCE</scope>
</reference>